<dbReference type="OrthoDB" id="25727at2759"/>
<dbReference type="Gene3D" id="3.80.10.10">
    <property type="entry name" value="Ribonuclease Inhibitor"/>
    <property type="match status" value="1"/>
</dbReference>
<dbReference type="EMBL" id="KB206207">
    <property type="protein sequence ID" value="ELP94506.1"/>
    <property type="molecule type" value="Genomic_DNA"/>
</dbReference>
<keyword evidence="2" id="KW-1185">Reference proteome</keyword>
<organism evidence="1 2">
    <name type="scientific">Entamoeba invadens IP1</name>
    <dbReference type="NCBI Taxonomy" id="370355"/>
    <lineage>
        <taxon>Eukaryota</taxon>
        <taxon>Amoebozoa</taxon>
        <taxon>Evosea</taxon>
        <taxon>Archamoebae</taxon>
        <taxon>Mastigamoebida</taxon>
        <taxon>Entamoebidae</taxon>
        <taxon>Entamoeba</taxon>
    </lineage>
</organism>
<sequence length="322" mass="37301">MIQLDGYHIMIVSQYFSTIDDFINLELVCKKFRGNMAKFHYNPIPLSLVTIEYFPNIETLHLWSNEDEEFGSILYEELGYYDPELATKKFYKVIIWYSVNYLTYFQNTDRNIKFHGVTYTQYDRELLGYKIPNDVQTIGTYCFHECLDLKGIQIPHNITCLESWCFSGCGYLVEITIPSSVSSIGEGCFNGCGSLSKLVIQPGITTLPKCCFKQCFALKTLVIPFTVVSIEDQCFQFCGRLSSVVISNTVTSIGNECFNMCKSLLNINLPIHLTLIGDKYQKYRFEYIKVNISTLFRSNPYFFLFKLEKNTVKPRLFPFLLF</sequence>
<dbReference type="Proteomes" id="UP000014680">
    <property type="component" value="Unassembled WGS sequence"/>
</dbReference>
<evidence type="ECO:0000313" key="1">
    <source>
        <dbReference type="EMBL" id="ELP94506.1"/>
    </source>
</evidence>
<dbReference type="PANTHER" id="PTHR45661">
    <property type="entry name" value="SURFACE ANTIGEN"/>
    <property type="match status" value="1"/>
</dbReference>
<protein>
    <recommendedName>
        <fullName evidence="3">Leucine rich repeat containing protein BspA family protein</fullName>
    </recommendedName>
</protein>
<dbReference type="VEuPathDB" id="AmoebaDB:EIN_209050"/>
<evidence type="ECO:0000313" key="2">
    <source>
        <dbReference type="Proteomes" id="UP000014680"/>
    </source>
</evidence>
<dbReference type="PANTHER" id="PTHR45661:SF3">
    <property type="entry name" value="IG-LIKE DOMAIN-CONTAINING PROTEIN"/>
    <property type="match status" value="1"/>
</dbReference>
<proteinExistence type="predicted"/>
<evidence type="ECO:0008006" key="3">
    <source>
        <dbReference type="Google" id="ProtNLM"/>
    </source>
</evidence>
<name>L7FNL3_ENTIV</name>
<reference evidence="1 2" key="1">
    <citation type="submission" date="2012-10" db="EMBL/GenBank/DDBJ databases">
        <authorList>
            <person name="Zafar N."/>
            <person name="Inman J."/>
            <person name="Hall N."/>
            <person name="Lorenzi H."/>
            <person name="Caler E."/>
        </authorList>
    </citation>
    <scope>NUCLEOTIDE SEQUENCE [LARGE SCALE GENOMIC DNA]</scope>
    <source>
        <strain evidence="1 2">IP1</strain>
    </source>
</reference>
<gene>
    <name evidence="1" type="ORF">EIN_209050</name>
</gene>
<dbReference type="AlphaFoldDB" id="L7FNL3"/>
<dbReference type="InterPro" id="IPR032675">
    <property type="entry name" value="LRR_dom_sf"/>
</dbReference>
<dbReference type="InterPro" id="IPR026906">
    <property type="entry name" value="LRR_5"/>
</dbReference>
<dbReference type="KEGG" id="eiv:EIN_209050"/>
<dbReference type="Pfam" id="PF13306">
    <property type="entry name" value="LRR_5"/>
    <property type="match status" value="1"/>
</dbReference>
<dbReference type="InterPro" id="IPR053139">
    <property type="entry name" value="Surface_bspA-like"/>
</dbReference>
<dbReference type="RefSeq" id="XP_004261277.1">
    <property type="nucleotide sequence ID" value="XM_004261229.1"/>
</dbReference>
<dbReference type="GeneID" id="14893487"/>
<dbReference type="SUPFAM" id="SSF52058">
    <property type="entry name" value="L domain-like"/>
    <property type="match status" value="1"/>
</dbReference>
<accession>L7FNL3</accession>